<organism evidence="1">
    <name type="scientific">Vecturithrix granuli</name>
    <dbReference type="NCBI Taxonomy" id="1499967"/>
    <lineage>
        <taxon>Bacteria</taxon>
        <taxon>Candidatus Moduliflexota</taxon>
        <taxon>Candidatus Vecturitrichia</taxon>
        <taxon>Candidatus Vecturitrichales</taxon>
        <taxon>Candidatus Vecturitrichaceae</taxon>
        <taxon>Candidatus Vecturithrix</taxon>
    </lineage>
</organism>
<name>A0A081BV54_VECG1</name>
<keyword evidence="2" id="KW-1185">Reference proteome</keyword>
<protein>
    <recommendedName>
        <fullName evidence="3">DUF883 domain-containing protein</fullName>
    </recommendedName>
</protein>
<gene>
    <name evidence="1" type="ORF">U27_03171</name>
</gene>
<dbReference type="HOGENOM" id="CLU_168143_0_0_0"/>
<dbReference type="EMBL" id="DF820464">
    <property type="protein sequence ID" value="GAK56209.1"/>
    <property type="molecule type" value="Genomic_DNA"/>
</dbReference>
<dbReference type="eggNOG" id="ENOG50342II">
    <property type="taxonomic scope" value="Bacteria"/>
</dbReference>
<accession>A0A081BV54</accession>
<dbReference type="AlphaFoldDB" id="A0A081BV54"/>
<evidence type="ECO:0000313" key="1">
    <source>
        <dbReference type="EMBL" id="GAK56209.1"/>
    </source>
</evidence>
<evidence type="ECO:0008006" key="3">
    <source>
        <dbReference type="Google" id="ProtNLM"/>
    </source>
</evidence>
<evidence type="ECO:0000313" key="2">
    <source>
        <dbReference type="Proteomes" id="UP000030661"/>
    </source>
</evidence>
<dbReference type="Proteomes" id="UP000030661">
    <property type="component" value="Unassembled WGS sequence"/>
</dbReference>
<reference evidence="1" key="1">
    <citation type="journal article" date="2015" name="PeerJ">
        <title>First genomic representation of candidate bacterial phylum KSB3 points to enhanced environmental sensing as a trigger of wastewater bulking.</title>
        <authorList>
            <person name="Sekiguchi Y."/>
            <person name="Ohashi A."/>
            <person name="Parks D.H."/>
            <person name="Yamauchi T."/>
            <person name="Tyson G.W."/>
            <person name="Hugenholtz P."/>
        </authorList>
    </citation>
    <scope>NUCLEOTIDE SEQUENCE [LARGE SCALE GENOMIC DNA]</scope>
</reference>
<sequence>MMNNVKNVIADTLHSVAEGLGEKAADQDAQSGMAQYGKHASEWLDHSAEYVRQFDYKKADASVREYVRQNPGRSLLIAGGVGLMIGVILRRR</sequence>
<proteinExistence type="predicted"/>
<dbReference type="STRING" id="1499967.U27_03171"/>